<dbReference type="AlphaFoldDB" id="A0A382STB6"/>
<protein>
    <submittedName>
        <fullName evidence="1">Uncharacterized protein</fullName>
    </submittedName>
</protein>
<name>A0A382STB6_9ZZZZ</name>
<dbReference type="EMBL" id="UINC01131419">
    <property type="protein sequence ID" value="SVD13116.1"/>
    <property type="molecule type" value="Genomic_DNA"/>
</dbReference>
<gene>
    <name evidence="1" type="ORF">METZ01_LOCUS365970</name>
</gene>
<reference evidence="1" key="1">
    <citation type="submission" date="2018-05" db="EMBL/GenBank/DDBJ databases">
        <authorList>
            <person name="Lanie J.A."/>
            <person name="Ng W.-L."/>
            <person name="Kazmierczak K.M."/>
            <person name="Andrzejewski T.M."/>
            <person name="Davidsen T.M."/>
            <person name="Wayne K.J."/>
            <person name="Tettelin H."/>
            <person name="Glass J.I."/>
            <person name="Rusch D."/>
            <person name="Podicherti R."/>
            <person name="Tsui H.-C.T."/>
            <person name="Winkler M.E."/>
        </authorList>
    </citation>
    <scope>NUCLEOTIDE SEQUENCE</scope>
</reference>
<feature type="non-terminal residue" evidence="1">
    <location>
        <position position="35"/>
    </location>
</feature>
<organism evidence="1">
    <name type="scientific">marine metagenome</name>
    <dbReference type="NCBI Taxonomy" id="408172"/>
    <lineage>
        <taxon>unclassified sequences</taxon>
        <taxon>metagenomes</taxon>
        <taxon>ecological metagenomes</taxon>
    </lineage>
</organism>
<proteinExistence type="predicted"/>
<evidence type="ECO:0000313" key="1">
    <source>
        <dbReference type="EMBL" id="SVD13116.1"/>
    </source>
</evidence>
<accession>A0A382STB6</accession>
<sequence length="35" mass="3677">MAPPYRCSSTQSAGTVAKDPLTADIAPYLQTLPPD</sequence>